<gene>
    <name evidence="1" type="ORF">CTEN0397_LOCUS13836</name>
    <name evidence="2" type="ORF">CTEN0397_LOCUS13837</name>
</gene>
<dbReference type="EMBL" id="HBFW01021464">
    <property type="protein sequence ID" value="CAD8942769.1"/>
    <property type="molecule type" value="Transcribed_RNA"/>
</dbReference>
<reference evidence="2" key="1">
    <citation type="submission" date="2021-01" db="EMBL/GenBank/DDBJ databases">
        <authorList>
            <person name="Corre E."/>
            <person name="Pelletier E."/>
            <person name="Niang G."/>
            <person name="Scheremetjew M."/>
            <person name="Finn R."/>
            <person name="Kale V."/>
            <person name="Holt S."/>
            <person name="Cochrane G."/>
            <person name="Meng A."/>
            <person name="Brown T."/>
            <person name="Cohen L."/>
        </authorList>
    </citation>
    <scope>NUCLEOTIDE SEQUENCE</scope>
    <source>
        <strain evidence="2">ECT3854</strain>
    </source>
</reference>
<dbReference type="PANTHER" id="PTHR36166">
    <property type="entry name" value="CHROMOSOME 9, WHOLE GENOME SHOTGUN SEQUENCE"/>
    <property type="match status" value="1"/>
</dbReference>
<dbReference type="InterPro" id="IPR019587">
    <property type="entry name" value="Polyketide_cyclase/dehydratase"/>
</dbReference>
<dbReference type="Pfam" id="PF10604">
    <property type="entry name" value="Polyketide_cyc2"/>
    <property type="match status" value="1"/>
</dbReference>
<evidence type="ECO:0000313" key="2">
    <source>
        <dbReference type="EMBL" id="CAD8942770.1"/>
    </source>
</evidence>
<dbReference type="SUPFAM" id="SSF55961">
    <property type="entry name" value="Bet v1-like"/>
    <property type="match status" value="1"/>
</dbReference>
<proteinExistence type="predicted"/>
<dbReference type="EMBL" id="HBFW01021465">
    <property type="protein sequence ID" value="CAD8942770.1"/>
    <property type="molecule type" value="Transcribed_RNA"/>
</dbReference>
<protein>
    <recommendedName>
        <fullName evidence="3">SRPBCC domain-containing protein</fullName>
    </recommendedName>
</protein>
<organism evidence="2">
    <name type="scientific">Cyclophora tenuis</name>
    <name type="common">Marine diatom</name>
    <dbReference type="NCBI Taxonomy" id="216820"/>
    <lineage>
        <taxon>Eukaryota</taxon>
        <taxon>Sar</taxon>
        <taxon>Stramenopiles</taxon>
        <taxon>Ochrophyta</taxon>
        <taxon>Bacillariophyta</taxon>
        <taxon>Fragilariophyceae</taxon>
        <taxon>Fragilariophycidae</taxon>
        <taxon>Cyclophorales</taxon>
        <taxon>Cyclophoraceae</taxon>
        <taxon>Cyclophora</taxon>
    </lineage>
</organism>
<dbReference type="InterPro" id="IPR023393">
    <property type="entry name" value="START-like_dom_sf"/>
</dbReference>
<evidence type="ECO:0000313" key="1">
    <source>
        <dbReference type="EMBL" id="CAD8942769.1"/>
    </source>
</evidence>
<dbReference type="CDD" id="cd07822">
    <property type="entry name" value="SRPBCC_4"/>
    <property type="match status" value="1"/>
</dbReference>
<evidence type="ECO:0008006" key="3">
    <source>
        <dbReference type="Google" id="ProtNLM"/>
    </source>
</evidence>
<name>A0A6U1SAK4_CYCTE</name>
<sequence>MPHIDLMEGEEASLTHDDGTTYSISSELLIDAPPEKVWAVLTDFDKLSEWSPGMIKFEGEFRKDGPAKVTFLIGVGSHTQIFNHPLIHFDEGKMFGWSAPIPHMGMKDNHKYIVEPTDDGKTKFIQTDQFHGQGAHLIGGMLANGALSGYVAFNRALKKRVEEM</sequence>
<dbReference type="Gene3D" id="3.30.530.20">
    <property type="match status" value="1"/>
</dbReference>
<dbReference type="AlphaFoldDB" id="A0A6U1SAK4"/>
<dbReference type="PANTHER" id="PTHR36166:SF1">
    <property type="entry name" value="SRPBCC DOMAIN-CONTAINING PROTEIN"/>
    <property type="match status" value="1"/>
</dbReference>
<accession>A0A6U1SAK4</accession>